<evidence type="ECO:0000256" key="1">
    <source>
        <dbReference type="ARBA" id="ARBA00004948"/>
    </source>
</evidence>
<keyword evidence="5" id="KW-1185">Reference proteome</keyword>
<keyword evidence="4" id="KW-0418">Kinase</keyword>
<proteinExistence type="predicted"/>
<dbReference type="EC" id="2.7.1.49" evidence="2"/>
<dbReference type="OrthoDB" id="9810880at2"/>
<dbReference type="PANTHER" id="PTHR20858">
    <property type="entry name" value="PHOSPHOMETHYLPYRIMIDINE KINASE"/>
    <property type="match status" value="1"/>
</dbReference>
<dbReference type="PANTHER" id="PTHR20858:SF17">
    <property type="entry name" value="HYDROXYMETHYLPYRIMIDINE_PHOSPHOMETHYLPYRIMIDINE KINASE THI20-RELATED"/>
    <property type="match status" value="1"/>
</dbReference>
<keyword evidence="4" id="KW-0808">Transferase</keyword>
<dbReference type="SUPFAM" id="SSF53613">
    <property type="entry name" value="Ribokinase-like"/>
    <property type="match status" value="1"/>
</dbReference>
<dbReference type="InterPro" id="IPR029056">
    <property type="entry name" value="Ribokinase-like"/>
</dbReference>
<evidence type="ECO:0000313" key="4">
    <source>
        <dbReference type="EMBL" id="AOM79087.1"/>
    </source>
</evidence>
<protein>
    <recommendedName>
        <fullName evidence="2">hydroxymethylpyrimidine kinase</fullName>
        <ecNumber evidence="2">2.7.1.49</ecNumber>
    </recommendedName>
</protein>
<dbReference type="KEGG" id="psty:BFS30_19080"/>
<dbReference type="GO" id="GO:0005829">
    <property type="term" value="C:cytosol"/>
    <property type="evidence" value="ECO:0007669"/>
    <property type="project" value="TreeGrafter"/>
</dbReference>
<dbReference type="EMBL" id="CP017141">
    <property type="protein sequence ID" value="AOM79087.1"/>
    <property type="molecule type" value="Genomic_DNA"/>
</dbReference>
<accession>A0A1D7QK94</accession>
<evidence type="ECO:0000259" key="3">
    <source>
        <dbReference type="Pfam" id="PF08543"/>
    </source>
</evidence>
<dbReference type="CDD" id="cd01169">
    <property type="entry name" value="HMPP_kinase"/>
    <property type="match status" value="1"/>
</dbReference>
<dbReference type="RefSeq" id="WP_069380750.1">
    <property type="nucleotide sequence ID" value="NZ_CP017141.1"/>
</dbReference>
<evidence type="ECO:0000256" key="2">
    <source>
        <dbReference type="ARBA" id="ARBA00012135"/>
    </source>
</evidence>
<dbReference type="Pfam" id="PF08543">
    <property type="entry name" value="Phos_pyr_kin"/>
    <property type="match status" value="1"/>
</dbReference>
<dbReference type="InterPro" id="IPR004399">
    <property type="entry name" value="HMP/HMP-P_kinase_dom"/>
</dbReference>
<dbReference type="Proteomes" id="UP000094313">
    <property type="component" value="Chromosome"/>
</dbReference>
<name>A0A1D7QK94_9SPHI</name>
<dbReference type="GO" id="GO:0008972">
    <property type="term" value="F:phosphomethylpyrimidine kinase activity"/>
    <property type="evidence" value="ECO:0007669"/>
    <property type="project" value="InterPro"/>
</dbReference>
<dbReference type="InterPro" id="IPR013749">
    <property type="entry name" value="PM/HMP-P_kinase-1"/>
</dbReference>
<dbReference type="Gene3D" id="3.40.1190.20">
    <property type="match status" value="1"/>
</dbReference>
<dbReference type="GO" id="GO:0008902">
    <property type="term" value="F:hydroxymethylpyrimidine kinase activity"/>
    <property type="evidence" value="ECO:0007669"/>
    <property type="project" value="UniProtKB-EC"/>
</dbReference>
<gene>
    <name evidence="4" type="ORF">BFS30_19080</name>
</gene>
<evidence type="ECO:0000313" key="5">
    <source>
        <dbReference type="Proteomes" id="UP000094313"/>
    </source>
</evidence>
<dbReference type="AlphaFoldDB" id="A0A1D7QK94"/>
<reference evidence="4 5" key="1">
    <citation type="submission" date="2016-08" db="EMBL/GenBank/DDBJ databases">
        <authorList>
            <person name="Seilhamer J.J."/>
        </authorList>
    </citation>
    <scope>NUCLEOTIDE SEQUENCE [LARGE SCALE GENOMIC DNA]</scope>
    <source>
        <strain evidence="4 5">DX4</strain>
    </source>
</reference>
<comment type="pathway">
    <text evidence="1">Cofactor biosynthesis; thiamine diphosphate biosynthesis.</text>
</comment>
<organism evidence="4 5">
    <name type="scientific">Pedobacter steynii</name>
    <dbReference type="NCBI Taxonomy" id="430522"/>
    <lineage>
        <taxon>Bacteria</taxon>
        <taxon>Pseudomonadati</taxon>
        <taxon>Bacteroidota</taxon>
        <taxon>Sphingobacteriia</taxon>
        <taxon>Sphingobacteriales</taxon>
        <taxon>Sphingobacteriaceae</taxon>
        <taxon>Pedobacter</taxon>
    </lineage>
</organism>
<feature type="domain" description="Pyridoxamine kinase/Phosphomethylpyrimidine kinase" evidence="3">
    <location>
        <begin position="15"/>
        <end position="253"/>
    </location>
</feature>
<dbReference type="GO" id="GO:0009228">
    <property type="term" value="P:thiamine biosynthetic process"/>
    <property type="evidence" value="ECO:0007669"/>
    <property type="project" value="InterPro"/>
</dbReference>
<sequence length="259" mass="28327">MSSQRPYVISIAGFDPTAGAGVLSDLKCFEALGVYGFGICSALTVQTDSEFLKNDWLDAGQIIDQFQPLMKKFPVGLAKIGLIKDLDTLEEVCLILKSMNPEVKIVVDPILKASAGYKFHEWNLAPEKLNKVLKQLYLITPNFQEMESLAGAQESDESGRPDVHQLCRSWSETCAVLLKGGHNPDAPGTDYLYRKKGQLELKPGVSEIFQKHGSGCVLSAAITAALARGNSLEESCLQGKKYIEHFLNSNTSLLGYHSS</sequence>